<dbReference type="OrthoDB" id="689224at2759"/>
<keyword evidence="1" id="KW-0472">Membrane</keyword>
<evidence type="ECO:0000313" key="3">
    <source>
        <dbReference type="Proteomes" id="UP000636709"/>
    </source>
</evidence>
<evidence type="ECO:0000256" key="1">
    <source>
        <dbReference type="SAM" id="Phobius"/>
    </source>
</evidence>
<feature type="transmembrane region" description="Helical" evidence="1">
    <location>
        <begin position="121"/>
        <end position="141"/>
    </location>
</feature>
<comment type="caution">
    <text evidence="2">The sequence shown here is derived from an EMBL/GenBank/DDBJ whole genome shotgun (WGS) entry which is preliminary data.</text>
</comment>
<proteinExistence type="predicted"/>
<dbReference type="Proteomes" id="UP000636709">
    <property type="component" value="Unassembled WGS sequence"/>
</dbReference>
<feature type="transmembrane region" description="Helical" evidence="1">
    <location>
        <begin position="84"/>
        <end position="109"/>
    </location>
</feature>
<gene>
    <name evidence="2" type="ORF">HU200_064183</name>
</gene>
<keyword evidence="1" id="KW-1133">Transmembrane helix</keyword>
<keyword evidence="3" id="KW-1185">Reference proteome</keyword>
<name>A0A835DWH8_9POAL</name>
<accession>A0A835DWH8</accession>
<feature type="transmembrane region" description="Helical" evidence="1">
    <location>
        <begin position="175"/>
        <end position="192"/>
    </location>
</feature>
<keyword evidence="1" id="KW-0812">Transmembrane</keyword>
<protein>
    <submittedName>
        <fullName evidence="2">Uncharacterized protein</fullName>
    </submittedName>
</protein>
<dbReference type="EMBL" id="JACEFO010002753">
    <property type="protein sequence ID" value="KAF8649645.1"/>
    <property type="molecule type" value="Genomic_DNA"/>
</dbReference>
<dbReference type="AlphaFoldDB" id="A0A835DWH8"/>
<evidence type="ECO:0000313" key="2">
    <source>
        <dbReference type="EMBL" id="KAF8649645.1"/>
    </source>
</evidence>
<organism evidence="2 3">
    <name type="scientific">Digitaria exilis</name>
    <dbReference type="NCBI Taxonomy" id="1010633"/>
    <lineage>
        <taxon>Eukaryota</taxon>
        <taxon>Viridiplantae</taxon>
        <taxon>Streptophyta</taxon>
        <taxon>Embryophyta</taxon>
        <taxon>Tracheophyta</taxon>
        <taxon>Spermatophyta</taxon>
        <taxon>Magnoliopsida</taxon>
        <taxon>Liliopsida</taxon>
        <taxon>Poales</taxon>
        <taxon>Poaceae</taxon>
        <taxon>PACMAD clade</taxon>
        <taxon>Panicoideae</taxon>
        <taxon>Panicodae</taxon>
        <taxon>Paniceae</taxon>
        <taxon>Anthephorinae</taxon>
        <taxon>Digitaria</taxon>
    </lineage>
</organism>
<reference evidence="2" key="1">
    <citation type="submission" date="2020-07" db="EMBL/GenBank/DDBJ databases">
        <title>Genome sequence and genetic diversity analysis of an under-domesticated orphan crop, white fonio (Digitaria exilis).</title>
        <authorList>
            <person name="Bennetzen J.L."/>
            <person name="Chen S."/>
            <person name="Ma X."/>
            <person name="Wang X."/>
            <person name="Yssel A.E.J."/>
            <person name="Chaluvadi S.R."/>
            <person name="Johnson M."/>
            <person name="Gangashetty P."/>
            <person name="Hamidou F."/>
            <person name="Sanogo M.D."/>
            <person name="Zwaenepoel A."/>
            <person name="Wallace J."/>
            <person name="Van De Peer Y."/>
            <person name="Van Deynze A."/>
        </authorList>
    </citation>
    <scope>NUCLEOTIDE SEQUENCE</scope>
    <source>
        <tissue evidence="2">Leaves</tissue>
    </source>
</reference>
<sequence length="195" mass="21202">MEGKERRSFRNHDKGVSSIMTTIKDEAIAWIAEGAKDLAYILALRFFNHRNFRKRRRSRSGATATVARRVPVHMDRARNGRPDFVATGLAAVATAMSYLLFVVVVVTGGSDPGGTPVGSGTAWQVILAFGLMSTGLLMVMYGMRAPRGARPPPLVRRVADAAGAALLHAGGPERLLVPVMILLVLPILEAWFDFF</sequence>